<sequence>MPKEVTGASVYNASEDPCTKVTAKGGGWRLPTQQEVVDSAGKNVFTFPGYYNGVKGIFVGTDTQPAPADYDKYLFLPLAGFGNTYNAVRNSVEARYWTSTEYSAENFYDFSFNNGGVTLGNGQYYRYGESIRCVKRK</sequence>
<comment type="caution">
    <text evidence="1">The sequence shown here is derived from an EMBL/GenBank/DDBJ whole genome shotgun (WGS) entry which is preliminary data.</text>
</comment>
<dbReference type="eggNOG" id="ENOG502ZZNU">
    <property type="taxonomic scope" value="Bacteria"/>
</dbReference>
<name>A0A1V3U2L3_ELIME</name>
<keyword evidence="2" id="KW-1185">Reference proteome</keyword>
<organism evidence="1 2">
    <name type="scientific">Elizabethkingia meningoseptica</name>
    <name type="common">Chryseobacterium meningosepticum</name>
    <dbReference type="NCBI Taxonomy" id="238"/>
    <lineage>
        <taxon>Bacteria</taxon>
        <taxon>Pseudomonadati</taxon>
        <taxon>Bacteroidota</taxon>
        <taxon>Flavobacteriia</taxon>
        <taxon>Flavobacteriales</taxon>
        <taxon>Weeksellaceae</taxon>
        <taxon>Elizabethkingia</taxon>
    </lineage>
</organism>
<proteinExistence type="predicted"/>
<accession>A0A1V3U2L3</accession>
<dbReference type="EMBL" id="MPOG01000007">
    <property type="protein sequence ID" value="OOH96897.1"/>
    <property type="molecule type" value="Genomic_DNA"/>
</dbReference>
<dbReference type="KEGG" id="emg:BBD33_14590"/>
<dbReference type="GeneID" id="48545188"/>
<dbReference type="Proteomes" id="UP000188947">
    <property type="component" value="Unassembled WGS sequence"/>
</dbReference>
<protein>
    <recommendedName>
        <fullName evidence="3">Fibrobacter succinogenes major paralogous domain-containing protein</fullName>
    </recommendedName>
</protein>
<evidence type="ECO:0008006" key="3">
    <source>
        <dbReference type="Google" id="ProtNLM"/>
    </source>
</evidence>
<evidence type="ECO:0000313" key="1">
    <source>
        <dbReference type="EMBL" id="OOH96897.1"/>
    </source>
</evidence>
<reference evidence="1 2" key="1">
    <citation type="submission" date="2016-11" db="EMBL/GenBank/DDBJ databases">
        <title>Genome sequence and comparative genomic analysis of clinical strain Elizabethkingia meningoseptica 61421 PRCM.</title>
        <authorList>
            <person name="Wang M."/>
            <person name="Hu S."/>
            <person name="Cao L."/>
            <person name="Jiang T."/>
            <person name="Zhou Y."/>
            <person name="Ming D."/>
        </authorList>
    </citation>
    <scope>NUCLEOTIDE SEQUENCE [LARGE SCALE GENOMIC DNA]</scope>
    <source>
        <strain evidence="1 2">61421 PRCM</strain>
    </source>
</reference>
<evidence type="ECO:0000313" key="2">
    <source>
        <dbReference type="Proteomes" id="UP000188947"/>
    </source>
</evidence>
<dbReference type="OrthoDB" id="1451863at2"/>
<dbReference type="RefSeq" id="WP_016198233.1">
    <property type="nucleotide sequence ID" value="NZ_CP014338.1"/>
</dbReference>
<gene>
    <name evidence="1" type="ORF">BMF97_05250</name>
</gene>
<dbReference type="AlphaFoldDB" id="A0A1V3U2L3"/>